<accession>A0A843YBZ0</accession>
<sequence>MKLLPSSPRFKTLNKLFATGAVMALVGCAPAPGPSVPFQQGKSLDDAKAAFEICAPQGPIGARQNLTASYWFSPLWGGIIIGPLTIAATAEQIRENGARNAVDKCLADQGYSRRTLSAEEIKFLNESDAYVRELFLDHLIAGGSLVAFEQDTFAE</sequence>
<dbReference type="PROSITE" id="PS51257">
    <property type="entry name" value="PROKAR_LIPOPROTEIN"/>
    <property type="match status" value="1"/>
</dbReference>
<gene>
    <name evidence="1" type="ORF">GFB49_02925</name>
</gene>
<name>A0A843YBZ0_9RHOB</name>
<comment type="caution">
    <text evidence="1">The sequence shown here is derived from an EMBL/GenBank/DDBJ whole genome shotgun (WGS) entry which is preliminary data.</text>
</comment>
<evidence type="ECO:0000313" key="2">
    <source>
        <dbReference type="Proteomes" id="UP000444174"/>
    </source>
</evidence>
<organism evidence="1 2">
    <name type="scientific">Tritonibacter litoralis</name>
    <dbReference type="NCBI Taxonomy" id="2662264"/>
    <lineage>
        <taxon>Bacteria</taxon>
        <taxon>Pseudomonadati</taxon>
        <taxon>Pseudomonadota</taxon>
        <taxon>Alphaproteobacteria</taxon>
        <taxon>Rhodobacterales</taxon>
        <taxon>Paracoccaceae</taxon>
        <taxon>Tritonibacter</taxon>
    </lineage>
</organism>
<dbReference type="Proteomes" id="UP000444174">
    <property type="component" value="Unassembled WGS sequence"/>
</dbReference>
<evidence type="ECO:0008006" key="3">
    <source>
        <dbReference type="Google" id="ProtNLM"/>
    </source>
</evidence>
<dbReference type="AlphaFoldDB" id="A0A843YBZ0"/>
<keyword evidence="2" id="KW-1185">Reference proteome</keyword>
<dbReference type="RefSeq" id="WP_153214287.1">
    <property type="nucleotide sequence ID" value="NZ_WIBF01000001.1"/>
</dbReference>
<protein>
    <recommendedName>
        <fullName evidence="3">Lipoprotein</fullName>
    </recommendedName>
</protein>
<proteinExistence type="predicted"/>
<reference evidence="1 2" key="1">
    <citation type="submission" date="2019-10" db="EMBL/GenBank/DDBJ databases">
        <title>Epibacterium sp. nov., isolated from seawater.</title>
        <authorList>
            <person name="Zhang X."/>
            <person name="Li N."/>
        </authorList>
    </citation>
    <scope>NUCLEOTIDE SEQUENCE [LARGE SCALE GENOMIC DNA]</scope>
    <source>
        <strain evidence="1 2">SM1979</strain>
    </source>
</reference>
<evidence type="ECO:0000313" key="1">
    <source>
        <dbReference type="EMBL" id="MQQ07398.1"/>
    </source>
</evidence>
<dbReference type="EMBL" id="WIBF01000001">
    <property type="protein sequence ID" value="MQQ07398.1"/>
    <property type="molecule type" value="Genomic_DNA"/>
</dbReference>